<dbReference type="InterPro" id="IPR011250">
    <property type="entry name" value="OMP/PagP_B-barrel"/>
</dbReference>
<dbReference type="SUPFAM" id="SSF56925">
    <property type="entry name" value="OMPA-like"/>
    <property type="match status" value="1"/>
</dbReference>
<dbReference type="Proteomes" id="UP000017831">
    <property type="component" value="Unassembled WGS sequence"/>
</dbReference>
<feature type="signal peptide" evidence="1">
    <location>
        <begin position="1"/>
        <end position="25"/>
    </location>
</feature>
<dbReference type="OrthoDB" id="9808630at2"/>
<keyword evidence="1" id="KW-0732">Signal</keyword>
<dbReference type="EMBL" id="AQHY01000019">
    <property type="protein sequence ID" value="EOA55519.1"/>
    <property type="molecule type" value="Genomic_DNA"/>
</dbReference>
<dbReference type="AlphaFoldDB" id="U6RFY6"/>
<evidence type="ECO:0000256" key="1">
    <source>
        <dbReference type="SAM" id="SignalP"/>
    </source>
</evidence>
<comment type="caution">
    <text evidence="2">The sequence shown here is derived from an EMBL/GenBank/DDBJ whole genome shotgun (WGS) entry which is preliminary data.</text>
</comment>
<evidence type="ECO:0000313" key="2">
    <source>
        <dbReference type="EMBL" id="EOA55519.1"/>
    </source>
</evidence>
<protein>
    <recommendedName>
        <fullName evidence="4">Autotransporter domain-containing protein</fullName>
    </recommendedName>
</protein>
<organism evidence="2 3">
    <name type="scientific">Phocaeicola massiliensis B84634 = Timone 84634 = DSM 17679 = JCM 13223</name>
    <dbReference type="NCBI Taxonomy" id="1121098"/>
    <lineage>
        <taxon>Bacteria</taxon>
        <taxon>Pseudomonadati</taxon>
        <taxon>Bacteroidota</taxon>
        <taxon>Bacteroidia</taxon>
        <taxon>Bacteroidales</taxon>
        <taxon>Bacteroidaceae</taxon>
        <taxon>Phocaeicola</taxon>
    </lineage>
</organism>
<evidence type="ECO:0000313" key="3">
    <source>
        <dbReference type="Proteomes" id="UP000017831"/>
    </source>
</evidence>
<proteinExistence type="predicted"/>
<reference evidence="2 3" key="1">
    <citation type="submission" date="2013-04" db="EMBL/GenBank/DDBJ databases">
        <title>The Genome Sequence of Bacteroides massiliensis DSM 17679.</title>
        <authorList>
            <consortium name="The Broad Institute Genomics Platform"/>
            <person name="Earl A."/>
            <person name="Ward D."/>
            <person name="Feldgarden M."/>
            <person name="Gevers D."/>
            <person name="Martens E."/>
            <person name="Fenner L."/>
            <person name="Roux V."/>
            <person name="Mallet M.N."/>
            <person name="Raoult D."/>
            <person name="Walker B."/>
            <person name="Young S."/>
            <person name="Zeng Q."/>
            <person name="Gargeya S."/>
            <person name="Fitzgerald M."/>
            <person name="Haas B."/>
            <person name="Abouelleil A."/>
            <person name="Allen A.W."/>
            <person name="Alvarado L."/>
            <person name="Arachchi H.M."/>
            <person name="Berlin A.M."/>
            <person name="Chapman S.B."/>
            <person name="Gainer-Dewar J."/>
            <person name="Goldberg J."/>
            <person name="Griggs A."/>
            <person name="Gujja S."/>
            <person name="Hansen M."/>
            <person name="Howarth C."/>
            <person name="Imamovic A."/>
            <person name="Ireland A."/>
            <person name="Larimer J."/>
            <person name="McCowan C."/>
            <person name="Murphy C."/>
            <person name="Pearson M."/>
            <person name="Poon T.W."/>
            <person name="Priest M."/>
            <person name="Roberts A."/>
            <person name="Saif S."/>
            <person name="Shea T."/>
            <person name="Sisk P."/>
            <person name="Sykes S."/>
            <person name="Wortman J."/>
            <person name="Nusbaum C."/>
            <person name="Birren B."/>
        </authorList>
    </citation>
    <scope>NUCLEOTIDE SEQUENCE [LARGE SCALE GENOMIC DNA]</scope>
    <source>
        <strain evidence="3">B84634 / Timone 84634 / DSM 17679 / JCM 13223</strain>
    </source>
</reference>
<dbReference type="eggNOG" id="COG4249">
    <property type="taxonomic scope" value="Bacteria"/>
</dbReference>
<accession>U6RFY6</accession>
<dbReference type="RefSeq" id="WP_005939156.1">
    <property type="nucleotide sequence ID" value="NZ_KB890375.1"/>
</dbReference>
<keyword evidence="3" id="KW-1185">Reference proteome</keyword>
<sequence length="463" mass="48447">MKIKKRIAAIILLGCCAGLTTPAIAQKKNKLKKGPNISLNISAKKDSIKTTYLNLGLLTNIYRLQGVGINAISSVVQSDMTGFQVSGLASITGRHASGIQLGGIANVAGANANGVMLSGLMNVAGNRANGIQISGLGNIAGNTSRGVTIGGLMNLADDQAQGLQIAGLANIAGKSQSGIAIGGLMNVSAEKTDGAQISSILNISGGTARGAQIAAIGNVGINVNGMQLSAISNIAAAKIKGLQLCGAVNIAVETKNALQVSGITNVCQGKLSGIQFAPGNYAGEVSGAQIGLLNLCGGHVKGVQIGIINHSKDTTAHKIGLVNINPKTRIQLMLFGGNTSKMNAAVRFKNRTTYTLLGIGTHYLDLNDKFSGCVFYRAGLHYPIAGNLEISGDLGYFHIENFENEDAETPERMYSLQARVNLEYKIRPKFSIFASGGYGMTRYYDKNKFYEKKPIIEIGVVLF</sequence>
<dbReference type="STRING" id="1121098.HMPREF1534_01505"/>
<dbReference type="PATRIC" id="fig|1121098.3.peg.1525"/>
<gene>
    <name evidence="2" type="ORF">HMPREF1534_01505</name>
</gene>
<feature type="chain" id="PRO_5004680023" description="Autotransporter domain-containing protein" evidence="1">
    <location>
        <begin position="26"/>
        <end position="463"/>
    </location>
</feature>
<dbReference type="HOGENOM" id="CLU_716984_0_0_10"/>
<name>U6RFY6_9BACT</name>
<evidence type="ECO:0008006" key="4">
    <source>
        <dbReference type="Google" id="ProtNLM"/>
    </source>
</evidence>
<dbReference type="GeneID" id="60062507"/>